<evidence type="ECO:0000256" key="2">
    <source>
        <dbReference type="ARBA" id="ARBA00007174"/>
    </source>
</evidence>
<sequence>MPYKIVLDRDRLKDELTPLEYNVCLNHGTEPPFQNEYWDEKSHGRYLCKCCKTPLFDSDAKFDSGTGWPSYFKPISKDSIEYVRDDSFGMVRTEVRCASCGSHLGHLFPDGPAPTGERYCINSASLSLVEMDK</sequence>
<organism evidence="9">
    <name type="scientific">hydrothermal vent metagenome</name>
    <dbReference type="NCBI Taxonomy" id="652676"/>
    <lineage>
        <taxon>unclassified sequences</taxon>
        <taxon>metagenomes</taxon>
        <taxon>ecological metagenomes</taxon>
    </lineage>
</organism>
<dbReference type="GO" id="GO:0006979">
    <property type="term" value="P:response to oxidative stress"/>
    <property type="evidence" value="ECO:0007669"/>
    <property type="project" value="InterPro"/>
</dbReference>
<dbReference type="HAMAP" id="MF_01400">
    <property type="entry name" value="MsrB"/>
    <property type="match status" value="1"/>
</dbReference>
<evidence type="ECO:0000256" key="3">
    <source>
        <dbReference type="ARBA" id="ARBA00012499"/>
    </source>
</evidence>
<comment type="catalytic activity">
    <reaction evidence="7">
        <text>L-methionyl-[protein] + [thioredoxin]-disulfide + H2O = L-methionyl-(R)-S-oxide-[protein] + [thioredoxin]-dithiol</text>
        <dbReference type="Rhea" id="RHEA:24164"/>
        <dbReference type="Rhea" id="RHEA-COMP:10698"/>
        <dbReference type="Rhea" id="RHEA-COMP:10700"/>
        <dbReference type="Rhea" id="RHEA-COMP:12313"/>
        <dbReference type="Rhea" id="RHEA-COMP:12314"/>
        <dbReference type="ChEBI" id="CHEBI:15377"/>
        <dbReference type="ChEBI" id="CHEBI:16044"/>
        <dbReference type="ChEBI" id="CHEBI:29950"/>
        <dbReference type="ChEBI" id="CHEBI:45764"/>
        <dbReference type="ChEBI" id="CHEBI:50058"/>
        <dbReference type="EC" id="1.8.4.12"/>
    </reaction>
</comment>
<dbReference type="Gene3D" id="2.170.150.20">
    <property type="entry name" value="Peptide methionine sulfoxide reductase"/>
    <property type="match status" value="1"/>
</dbReference>
<proteinExistence type="inferred from homology"/>
<dbReference type="PROSITE" id="PS51790">
    <property type="entry name" value="MSRB"/>
    <property type="match status" value="1"/>
</dbReference>
<comment type="similarity">
    <text evidence="2">Belongs to the MsrB Met sulfoxide reductase family.</text>
</comment>
<dbReference type="InterPro" id="IPR011057">
    <property type="entry name" value="Mss4-like_sf"/>
</dbReference>
<dbReference type="GO" id="GO:0005737">
    <property type="term" value="C:cytoplasm"/>
    <property type="evidence" value="ECO:0007669"/>
    <property type="project" value="TreeGrafter"/>
</dbReference>
<evidence type="ECO:0000256" key="1">
    <source>
        <dbReference type="ARBA" id="ARBA00001947"/>
    </source>
</evidence>
<comment type="cofactor">
    <cofactor evidence="1">
        <name>Zn(2+)</name>
        <dbReference type="ChEBI" id="CHEBI:29105"/>
    </cofactor>
</comment>
<evidence type="ECO:0000256" key="7">
    <source>
        <dbReference type="ARBA" id="ARBA00048488"/>
    </source>
</evidence>
<dbReference type="NCBIfam" id="TIGR00357">
    <property type="entry name" value="peptide-methionine (R)-S-oxide reductase MsrB"/>
    <property type="match status" value="1"/>
</dbReference>
<dbReference type="InterPro" id="IPR002579">
    <property type="entry name" value="Met_Sox_Rdtase_MsrB_dom"/>
</dbReference>
<dbReference type="EMBL" id="FPHC01000045">
    <property type="protein sequence ID" value="SFV57714.1"/>
    <property type="molecule type" value="Genomic_DNA"/>
</dbReference>
<gene>
    <name evidence="9" type="ORF">MNB_SV-6-118</name>
</gene>
<evidence type="ECO:0000313" key="9">
    <source>
        <dbReference type="EMBL" id="SFV57714.1"/>
    </source>
</evidence>
<name>A0A1W1BW57_9ZZZZ</name>
<feature type="domain" description="MsrB" evidence="8">
    <location>
        <begin position="9"/>
        <end position="131"/>
    </location>
</feature>
<protein>
    <recommendedName>
        <fullName evidence="3">peptide-methionine (R)-S-oxide reductase</fullName>
        <ecNumber evidence="3">1.8.4.12</ecNumber>
    </recommendedName>
</protein>
<dbReference type="PANTHER" id="PTHR10173:SF52">
    <property type="entry name" value="METHIONINE-R-SULFOXIDE REDUCTASE B1"/>
    <property type="match status" value="1"/>
</dbReference>
<dbReference type="InterPro" id="IPR028427">
    <property type="entry name" value="Met_Sox_Rdtase_MsrB"/>
</dbReference>
<evidence type="ECO:0000256" key="4">
    <source>
        <dbReference type="ARBA" id="ARBA00022723"/>
    </source>
</evidence>
<dbReference type="PANTHER" id="PTHR10173">
    <property type="entry name" value="METHIONINE SULFOXIDE REDUCTASE"/>
    <property type="match status" value="1"/>
</dbReference>
<evidence type="ECO:0000256" key="5">
    <source>
        <dbReference type="ARBA" id="ARBA00022833"/>
    </source>
</evidence>
<dbReference type="EC" id="1.8.4.12" evidence="3"/>
<keyword evidence="6 9" id="KW-0560">Oxidoreductase</keyword>
<dbReference type="GO" id="GO:0033743">
    <property type="term" value="F:peptide-methionine (R)-S-oxide reductase activity"/>
    <property type="evidence" value="ECO:0007669"/>
    <property type="project" value="UniProtKB-EC"/>
</dbReference>
<dbReference type="SUPFAM" id="SSF51316">
    <property type="entry name" value="Mss4-like"/>
    <property type="match status" value="1"/>
</dbReference>
<evidence type="ECO:0000259" key="8">
    <source>
        <dbReference type="PROSITE" id="PS51790"/>
    </source>
</evidence>
<evidence type="ECO:0000256" key="6">
    <source>
        <dbReference type="ARBA" id="ARBA00023002"/>
    </source>
</evidence>
<keyword evidence="5" id="KW-0862">Zinc</keyword>
<dbReference type="FunFam" id="2.170.150.20:FF:000001">
    <property type="entry name" value="Peptide methionine sulfoxide reductase MsrB"/>
    <property type="match status" value="1"/>
</dbReference>
<dbReference type="GO" id="GO:0046872">
    <property type="term" value="F:metal ion binding"/>
    <property type="evidence" value="ECO:0007669"/>
    <property type="project" value="UniProtKB-KW"/>
</dbReference>
<dbReference type="Pfam" id="PF01641">
    <property type="entry name" value="SelR"/>
    <property type="match status" value="1"/>
</dbReference>
<reference evidence="9" key="1">
    <citation type="submission" date="2016-10" db="EMBL/GenBank/DDBJ databases">
        <authorList>
            <person name="de Groot N.N."/>
        </authorList>
    </citation>
    <scope>NUCLEOTIDE SEQUENCE</scope>
</reference>
<accession>A0A1W1BW57</accession>
<dbReference type="GO" id="GO:0030091">
    <property type="term" value="P:protein repair"/>
    <property type="evidence" value="ECO:0007669"/>
    <property type="project" value="InterPro"/>
</dbReference>
<dbReference type="AlphaFoldDB" id="A0A1W1BW57"/>
<keyword evidence="4" id="KW-0479">Metal-binding</keyword>